<evidence type="ECO:0000256" key="10">
    <source>
        <dbReference type="ARBA" id="ARBA00048567"/>
    </source>
</evidence>
<dbReference type="RefSeq" id="WP_008859452.1">
    <property type="nucleotide sequence ID" value="NZ_JH591187.1"/>
</dbReference>
<keyword evidence="11" id="KW-0460">Magnesium</keyword>
<evidence type="ECO:0000256" key="9">
    <source>
        <dbReference type="ARBA" id="ARBA00023141"/>
    </source>
</evidence>
<dbReference type="SUPFAM" id="SSF52540">
    <property type="entry name" value="P-loop containing nucleoside triphosphate hydrolases"/>
    <property type="match status" value="1"/>
</dbReference>
<dbReference type="Gene3D" id="3.40.50.300">
    <property type="entry name" value="P-loop containing nucleotide triphosphate hydrolases"/>
    <property type="match status" value="1"/>
</dbReference>
<keyword evidence="5 11" id="KW-0808">Transferase</keyword>
<dbReference type="PANTHER" id="PTHR21087:SF16">
    <property type="entry name" value="SHIKIMATE KINASE 1, CHLOROPLASTIC"/>
    <property type="match status" value="1"/>
</dbReference>
<evidence type="ECO:0000256" key="6">
    <source>
        <dbReference type="ARBA" id="ARBA00022741"/>
    </source>
</evidence>
<evidence type="ECO:0000256" key="7">
    <source>
        <dbReference type="ARBA" id="ARBA00022777"/>
    </source>
</evidence>
<keyword evidence="11" id="KW-0479">Metal-binding</keyword>
<comment type="similarity">
    <text evidence="2 11">Belongs to the shikimate kinase family.</text>
</comment>
<comment type="function">
    <text evidence="11">Catalyzes the specific phosphorylation of the 3-hydroxyl group of shikimic acid using ATP as a cosubstrate.</text>
</comment>
<keyword evidence="11" id="KW-0963">Cytoplasm</keyword>
<dbReference type="HOGENOM" id="CLU_057607_4_0_9"/>
<evidence type="ECO:0000256" key="4">
    <source>
        <dbReference type="ARBA" id="ARBA00022605"/>
    </source>
</evidence>
<feature type="binding site" evidence="11">
    <location>
        <position position="78"/>
    </location>
    <ligand>
        <name>substrate</name>
    </ligand>
</feature>
<dbReference type="EMBL" id="ADLT01000021">
    <property type="protein sequence ID" value="EHO63115.1"/>
    <property type="molecule type" value="Genomic_DNA"/>
</dbReference>
<protein>
    <recommendedName>
        <fullName evidence="3 11">Shikimate kinase</fullName>
        <shortName evidence="11">SK</shortName>
        <ecNumber evidence="3 11">2.7.1.71</ecNumber>
    </recommendedName>
</protein>
<gene>
    <name evidence="11" type="primary">aroK</name>
    <name evidence="12" type="ORF">HMPREF9453_00956</name>
</gene>
<dbReference type="AlphaFoldDB" id="H1D018"/>
<evidence type="ECO:0000256" key="11">
    <source>
        <dbReference type="HAMAP-Rule" id="MF_00109"/>
    </source>
</evidence>
<comment type="cofactor">
    <cofactor evidence="11">
        <name>Mg(2+)</name>
        <dbReference type="ChEBI" id="CHEBI:18420"/>
    </cofactor>
    <text evidence="11">Binds 1 Mg(2+) ion per subunit.</text>
</comment>
<dbReference type="GeneID" id="98911354"/>
<feature type="binding site" evidence="11">
    <location>
        <position position="33"/>
    </location>
    <ligand>
        <name>substrate</name>
    </ligand>
</feature>
<dbReference type="GO" id="GO:0009073">
    <property type="term" value="P:aromatic amino acid family biosynthetic process"/>
    <property type="evidence" value="ECO:0007669"/>
    <property type="project" value="UniProtKB-KW"/>
</dbReference>
<dbReference type="GO" id="GO:0004765">
    <property type="term" value="F:shikimate kinase activity"/>
    <property type="evidence" value="ECO:0007669"/>
    <property type="project" value="UniProtKB-UniRule"/>
</dbReference>
<evidence type="ECO:0000256" key="5">
    <source>
        <dbReference type="ARBA" id="ARBA00022679"/>
    </source>
</evidence>
<comment type="caution">
    <text evidence="11">Lacks conserved residue(s) required for the propagation of feature annotation.</text>
</comment>
<evidence type="ECO:0000256" key="3">
    <source>
        <dbReference type="ARBA" id="ARBA00012154"/>
    </source>
</evidence>
<dbReference type="Pfam" id="PF01202">
    <property type="entry name" value="SKI"/>
    <property type="match status" value="1"/>
</dbReference>
<accession>H1D018</accession>
<keyword evidence="6 11" id="KW-0547">Nucleotide-binding</keyword>
<dbReference type="GO" id="GO:0000287">
    <property type="term" value="F:magnesium ion binding"/>
    <property type="evidence" value="ECO:0007669"/>
    <property type="project" value="UniProtKB-UniRule"/>
</dbReference>
<evidence type="ECO:0000256" key="1">
    <source>
        <dbReference type="ARBA" id="ARBA00004842"/>
    </source>
</evidence>
<dbReference type="CDD" id="cd00464">
    <property type="entry name" value="SK"/>
    <property type="match status" value="1"/>
</dbReference>
<organism evidence="12 13">
    <name type="scientific">Dialister succinatiphilus YIT 11850</name>
    <dbReference type="NCBI Taxonomy" id="742743"/>
    <lineage>
        <taxon>Bacteria</taxon>
        <taxon>Bacillati</taxon>
        <taxon>Bacillota</taxon>
        <taxon>Negativicutes</taxon>
        <taxon>Veillonellales</taxon>
        <taxon>Veillonellaceae</taxon>
        <taxon>Dialister</taxon>
    </lineage>
</organism>
<dbReference type="InterPro" id="IPR023000">
    <property type="entry name" value="Shikimate_kinase_CS"/>
</dbReference>
<name>H1D018_9FIRM</name>
<comment type="catalytic activity">
    <reaction evidence="10 11">
        <text>shikimate + ATP = 3-phosphoshikimate + ADP + H(+)</text>
        <dbReference type="Rhea" id="RHEA:13121"/>
        <dbReference type="ChEBI" id="CHEBI:15378"/>
        <dbReference type="ChEBI" id="CHEBI:30616"/>
        <dbReference type="ChEBI" id="CHEBI:36208"/>
        <dbReference type="ChEBI" id="CHEBI:145989"/>
        <dbReference type="ChEBI" id="CHEBI:456216"/>
        <dbReference type="EC" id="2.7.1.71"/>
    </reaction>
</comment>
<feature type="binding site" evidence="11">
    <location>
        <position position="56"/>
    </location>
    <ligand>
        <name>substrate</name>
    </ligand>
</feature>
<dbReference type="STRING" id="742743.HMPREF9453_00956"/>
<comment type="subcellular location">
    <subcellularLocation>
        <location evidence="11">Cytoplasm</location>
    </subcellularLocation>
</comment>
<dbReference type="eggNOG" id="COG0703">
    <property type="taxonomic scope" value="Bacteria"/>
</dbReference>
<sequence>MKNIVLIGMPGCGKTTFGRALAERLHRPFIDADAYLEEKEGRTIQSFFAESEKAFRDAEERTVEDLSARQGLIIATGGGVVKRQSNVVKLHASGLIIFIDRRAEDIVTDVEVEKRPLLKEGPDKVFTLYKERIALYRAAADRILENRGSEKEVLARLLDMVKE</sequence>
<dbReference type="GO" id="GO:0005829">
    <property type="term" value="C:cytosol"/>
    <property type="evidence" value="ECO:0007669"/>
    <property type="project" value="TreeGrafter"/>
</dbReference>
<evidence type="ECO:0000256" key="8">
    <source>
        <dbReference type="ARBA" id="ARBA00022840"/>
    </source>
</evidence>
<proteinExistence type="inferred from homology"/>
<comment type="pathway">
    <text evidence="1 11">Metabolic intermediate biosynthesis; chorismate biosynthesis; chorismate from D-erythrose 4-phosphate and phosphoenolpyruvate: step 5/7.</text>
</comment>
<reference evidence="12 13" key="1">
    <citation type="submission" date="2011-11" db="EMBL/GenBank/DDBJ databases">
        <title>The Genome Sequence of Dialister succinatiphilus YIT 11850.</title>
        <authorList>
            <consortium name="The Broad Institute Genome Sequencing Platform"/>
            <person name="Earl A."/>
            <person name="Ward D."/>
            <person name="Feldgarden M."/>
            <person name="Gevers D."/>
            <person name="Morotomi M."/>
            <person name="Young S.K."/>
            <person name="Zeng Q."/>
            <person name="Gargeya S."/>
            <person name="Fitzgerald M."/>
            <person name="Haas B."/>
            <person name="Abouelleil A."/>
            <person name="Alvarado L."/>
            <person name="Arachchi H.M."/>
            <person name="Berlin A."/>
            <person name="Brown A."/>
            <person name="Chapman S.B."/>
            <person name="Dunbar C."/>
            <person name="Gearin G."/>
            <person name="Goldberg J."/>
            <person name="Griggs A."/>
            <person name="Gujja S."/>
            <person name="Heiman D."/>
            <person name="Howarth C."/>
            <person name="Lui A."/>
            <person name="MacDonald P.J.P."/>
            <person name="Montmayeur A."/>
            <person name="Murphy C."/>
            <person name="Neiman D."/>
            <person name="Pearson M."/>
            <person name="Priest M."/>
            <person name="Roberts A."/>
            <person name="Saif S."/>
            <person name="Shea T."/>
            <person name="Sisk P."/>
            <person name="Stolte C."/>
            <person name="Sykes S."/>
            <person name="Wortman J."/>
            <person name="Nusbaum C."/>
            <person name="Birren B."/>
        </authorList>
    </citation>
    <scope>NUCLEOTIDE SEQUENCE [LARGE SCALE GENOMIC DNA]</scope>
    <source>
        <strain evidence="12 13">YIT 11850</strain>
    </source>
</reference>
<evidence type="ECO:0000313" key="12">
    <source>
        <dbReference type="EMBL" id="EHO63115.1"/>
    </source>
</evidence>
<dbReference type="PROSITE" id="PS01128">
    <property type="entry name" value="SHIKIMATE_KINASE"/>
    <property type="match status" value="1"/>
</dbReference>
<feature type="binding site" evidence="11">
    <location>
        <begin position="11"/>
        <end position="16"/>
    </location>
    <ligand>
        <name>ATP</name>
        <dbReference type="ChEBI" id="CHEBI:30616"/>
    </ligand>
</feature>
<dbReference type="Proteomes" id="UP000003277">
    <property type="component" value="Unassembled WGS sequence"/>
</dbReference>
<feature type="binding site" evidence="11">
    <location>
        <position position="115"/>
    </location>
    <ligand>
        <name>ATP</name>
        <dbReference type="ChEBI" id="CHEBI:30616"/>
    </ligand>
</feature>
<comment type="subunit">
    <text evidence="11">Monomer.</text>
</comment>
<dbReference type="PANTHER" id="PTHR21087">
    <property type="entry name" value="SHIKIMATE KINASE"/>
    <property type="match status" value="1"/>
</dbReference>
<dbReference type="InterPro" id="IPR031322">
    <property type="entry name" value="Shikimate/glucono_kinase"/>
</dbReference>
<keyword evidence="4 11" id="KW-0028">Amino-acid biosynthesis</keyword>
<dbReference type="OrthoDB" id="9800332at2"/>
<dbReference type="InterPro" id="IPR000623">
    <property type="entry name" value="Shikimate_kinase/TSH1"/>
</dbReference>
<evidence type="ECO:0000313" key="13">
    <source>
        <dbReference type="Proteomes" id="UP000003277"/>
    </source>
</evidence>
<dbReference type="EC" id="2.7.1.71" evidence="3 11"/>
<dbReference type="HAMAP" id="MF_00109">
    <property type="entry name" value="Shikimate_kinase"/>
    <property type="match status" value="1"/>
</dbReference>
<dbReference type="GO" id="GO:0009423">
    <property type="term" value="P:chorismate biosynthetic process"/>
    <property type="evidence" value="ECO:0007669"/>
    <property type="project" value="UniProtKB-UniRule"/>
</dbReference>
<dbReference type="InterPro" id="IPR027417">
    <property type="entry name" value="P-loop_NTPase"/>
</dbReference>
<keyword evidence="13" id="KW-1185">Reference proteome</keyword>
<dbReference type="PATRIC" id="fig|742743.3.peg.982"/>
<dbReference type="PRINTS" id="PR01100">
    <property type="entry name" value="SHIKIMTKNASE"/>
</dbReference>
<feature type="binding site" evidence="11">
    <location>
        <position position="15"/>
    </location>
    <ligand>
        <name>Mg(2+)</name>
        <dbReference type="ChEBI" id="CHEBI:18420"/>
    </ligand>
</feature>
<keyword evidence="7 11" id="KW-0418">Kinase</keyword>
<evidence type="ECO:0000256" key="2">
    <source>
        <dbReference type="ARBA" id="ARBA00006997"/>
    </source>
</evidence>
<dbReference type="UniPathway" id="UPA00053">
    <property type="reaction ID" value="UER00088"/>
</dbReference>
<dbReference type="GO" id="GO:0008652">
    <property type="term" value="P:amino acid biosynthetic process"/>
    <property type="evidence" value="ECO:0007669"/>
    <property type="project" value="UniProtKB-KW"/>
</dbReference>
<dbReference type="GO" id="GO:0005524">
    <property type="term" value="F:ATP binding"/>
    <property type="evidence" value="ECO:0007669"/>
    <property type="project" value="UniProtKB-UniRule"/>
</dbReference>
<feature type="binding site" evidence="11">
    <location>
        <position position="132"/>
    </location>
    <ligand>
        <name>substrate</name>
    </ligand>
</feature>
<keyword evidence="9 11" id="KW-0057">Aromatic amino acid biosynthesis</keyword>
<keyword evidence="8 11" id="KW-0067">ATP-binding</keyword>
<comment type="caution">
    <text evidence="12">The sequence shown here is derived from an EMBL/GenBank/DDBJ whole genome shotgun (WGS) entry which is preliminary data.</text>
</comment>